<dbReference type="InterPro" id="IPR034704">
    <property type="entry name" value="Ribosomal_bL28/bL31-like_sf"/>
</dbReference>
<evidence type="ECO:0000256" key="1">
    <source>
        <dbReference type="ARBA" id="ARBA00008760"/>
    </source>
</evidence>
<dbReference type="PANTHER" id="PTHR13528:SF2">
    <property type="entry name" value="LARGE RIBOSOMAL SUBUNIT PROTEIN BL28M"/>
    <property type="match status" value="1"/>
</dbReference>
<comment type="caution">
    <text evidence="6">The sequence shown here is derived from an EMBL/GenBank/DDBJ whole genome shotgun (WGS) entry which is preliminary data.</text>
</comment>
<dbReference type="AlphaFoldDB" id="A0A934QKQ0"/>
<dbReference type="Pfam" id="PF00830">
    <property type="entry name" value="Ribosomal_L28"/>
    <property type="match status" value="1"/>
</dbReference>
<evidence type="ECO:0000313" key="6">
    <source>
        <dbReference type="EMBL" id="MBK1698492.1"/>
    </source>
</evidence>
<evidence type="ECO:0000256" key="2">
    <source>
        <dbReference type="ARBA" id="ARBA00022980"/>
    </source>
</evidence>
<dbReference type="InterPro" id="IPR001383">
    <property type="entry name" value="Ribosomal_bL28_bact-type"/>
</dbReference>
<dbReference type="GO" id="GO:0005840">
    <property type="term" value="C:ribosome"/>
    <property type="evidence" value="ECO:0007669"/>
    <property type="project" value="UniProtKB-KW"/>
</dbReference>
<keyword evidence="3 5" id="KW-0687">Ribonucleoprotein</keyword>
<evidence type="ECO:0000256" key="3">
    <source>
        <dbReference type="ARBA" id="ARBA00023274"/>
    </source>
</evidence>
<dbReference type="InterPro" id="IPR037147">
    <property type="entry name" value="Ribosomal_bL28_sf"/>
</dbReference>
<keyword evidence="7" id="KW-1185">Reference proteome</keyword>
<dbReference type="NCBIfam" id="TIGR00009">
    <property type="entry name" value="L28"/>
    <property type="match status" value="1"/>
</dbReference>
<gene>
    <name evidence="5" type="primary">rpmB</name>
    <name evidence="6" type="ORF">CKO21_14685</name>
</gene>
<reference evidence="6" key="2">
    <citation type="journal article" date="2020" name="Microorganisms">
        <title>Osmotic Adaptation and Compatible Solute Biosynthesis of Phototrophic Bacteria as Revealed from Genome Analyses.</title>
        <authorList>
            <person name="Imhoff J.F."/>
            <person name="Rahn T."/>
            <person name="Kunzel S."/>
            <person name="Keller A."/>
            <person name="Neulinger S.C."/>
        </authorList>
    </citation>
    <scope>NUCLEOTIDE SEQUENCE</scope>
    <source>
        <strain evidence="6">DSM 9154</strain>
    </source>
</reference>
<sequence>MARRCSFTGKAVQVGHNVSHANNKTKKRFLPNLQVTSLYSDILDEMVRVRIAAKGLRTIEHNGGIDHFLMTSKDKDLGPDALKIKRRIEKVQAKQEGAAA</sequence>
<keyword evidence="2 5" id="KW-0689">Ribosomal protein</keyword>
<dbReference type="GO" id="GO:1990904">
    <property type="term" value="C:ribonucleoprotein complex"/>
    <property type="evidence" value="ECO:0007669"/>
    <property type="project" value="UniProtKB-KW"/>
</dbReference>
<dbReference type="SUPFAM" id="SSF143800">
    <property type="entry name" value="L28p-like"/>
    <property type="match status" value="1"/>
</dbReference>
<dbReference type="PANTHER" id="PTHR13528">
    <property type="entry name" value="39S RIBOSOMAL PROTEIN L28, MITOCHONDRIAL"/>
    <property type="match status" value="1"/>
</dbReference>
<dbReference type="GO" id="GO:0003735">
    <property type="term" value="F:structural constituent of ribosome"/>
    <property type="evidence" value="ECO:0007669"/>
    <property type="project" value="InterPro"/>
</dbReference>
<name>A0A934QKQ0_9PROT</name>
<evidence type="ECO:0000256" key="5">
    <source>
        <dbReference type="HAMAP-Rule" id="MF_00373"/>
    </source>
</evidence>
<evidence type="ECO:0000313" key="7">
    <source>
        <dbReference type="Proteomes" id="UP000778970"/>
    </source>
</evidence>
<reference evidence="6" key="1">
    <citation type="submission" date="2017-08" db="EMBL/GenBank/DDBJ databases">
        <authorList>
            <person name="Imhoff J.F."/>
            <person name="Rahn T."/>
            <person name="Kuenzel S."/>
            <person name="Neulinger S.C."/>
        </authorList>
    </citation>
    <scope>NUCLEOTIDE SEQUENCE</scope>
    <source>
        <strain evidence="6">DSM 9154</strain>
    </source>
</reference>
<dbReference type="RefSeq" id="WP_027289503.1">
    <property type="nucleotide sequence ID" value="NZ_NRRE01000028.1"/>
</dbReference>
<dbReference type="Proteomes" id="UP000778970">
    <property type="component" value="Unassembled WGS sequence"/>
</dbReference>
<organism evidence="6 7">
    <name type="scientific">Rhodovibrio salinarum</name>
    <dbReference type="NCBI Taxonomy" id="1087"/>
    <lineage>
        <taxon>Bacteria</taxon>
        <taxon>Pseudomonadati</taxon>
        <taxon>Pseudomonadota</taxon>
        <taxon>Alphaproteobacteria</taxon>
        <taxon>Rhodospirillales</taxon>
        <taxon>Rhodovibrionaceae</taxon>
        <taxon>Rhodovibrio</taxon>
    </lineage>
</organism>
<dbReference type="HAMAP" id="MF_00373">
    <property type="entry name" value="Ribosomal_bL28"/>
    <property type="match status" value="1"/>
</dbReference>
<evidence type="ECO:0000256" key="4">
    <source>
        <dbReference type="ARBA" id="ARBA00035174"/>
    </source>
</evidence>
<comment type="similarity">
    <text evidence="1 5">Belongs to the bacterial ribosomal protein bL28 family.</text>
</comment>
<protein>
    <recommendedName>
        <fullName evidence="4 5">Large ribosomal subunit protein bL28</fullName>
    </recommendedName>
</protein>
<accession>A0A934QKQ0</accession>
<dbReference type="EMBL" id="NRRE01000028">
    <property type="protein sequence ID" value="MBK1698492.1"/>
    <property type="molecule type" value="Genomic_DNA"/>
</dbReference>
<proteinExistence type="inferred from homology"/>
<dbReference type="InterPro" id="IPR026569">
    <property type="entry name" value="Ribosomal_bL28"/>
</dbReference>
<dbReference type="Gene3D" id="2.30.170.40">
    <property type="entry name" value="Ribosomal protein L28/L24"/>
    <property type="match status" value="1"/>
</dbReference>
<dbReference type="GO" id="GO:0006412">
    <property type="term" value="P:translation"/>
    <property type="evidence" value="ECO:0007669"/>
    <property type="project" value="UniProtKB-UniRule"/>
</dbReference>